<accession>A0ABW2F5R8</accession>
<proteinExistence type="predicted"/>
<evidence type="ECO:0000256" key="1">
    <source>
        <dbReference type="SAM" id="MobiDB-lite"/>
    </source>
</evidence>
<name>A0ABW2F5R8_9BACL</name>
<comment type="caution">
    <text evidence="3">The sequence shown here is derived from an EMBL/GenBank/DDBJ whole genome shotgun (WGS) entry which is preliminary data.</text>
</comment>
<evidence type="ECO:0000313" key="3">
    <source>
        <dbReference type="EMBL" id="MFC7147379.1"/>
    </source>
</evidence>
<evidence type="ECO:0000256" key="2">
    <source>
        <dbReference type="SAM" id="Phobius"/>
    </source>
</evidence>
<feature type="transmembrane region" description="Helical" evidence="2">
    <location>
        <begin position="37"/>
        <end position="62"/>
    </location>
</feature>
<feature type="region of interest" description="Disordered" evidence="1">
    <location>
        <begin position="73"/>
        <end position="102"/>
    </location>
</feature>
<protein>
    <submittedName>
        <fullName evidence="3">DUF2627 family protein</fullName>
    </submittedName>
</protein>
<keyword evidence="2" id="KW-0812">Transmembrane</keyword>
<feature type="compositionally biased region" description="Polar residues" evidence="1">
    <location>
        <begin position="89"/>
        <end position="102"/>
    </location>
</feature>
<dbReference type="InterPro" id="IPR020138">
    <property type="entry name" value="Uncharacterised_YqzF"/>
</dbReference>
<dbReference type="Pfam" id="PF11118">
    <property type="entry name" value="DUF2627"/>
    <property type="match status" value="1"/>
</dbReference>
<keyword evidence="4" id="KW-1185">Reference proteome</keyword>
<keyword evidence="2" id="KW-1133">Transmembrane helix</keyword>
<dbReference type="EMBL" id="JBHTAI010000001">
    <property type="protein sequence ID" value="MFC7147379.1"/>
    <property type="molecule type" value="Genomic_DNA"/>
</dbReference>
<sequence>MLVIPGIAAAYGFLLMKDAVYDYFAKIGDINNSSPDFAWGMFIGGAILFLIGIGFIGGWIFFRDRKHNYLSSRFRPKVPRPPRPQRTPQTNDGNSPQDANSD</sequence>
<dbReference type="Proteomes" id="UP001596378">
    <property type="component" value="Unassembled WGS sequence"/>
</dbReference>
<gene>
    <name evidence="3" type="ORF">ACFQMJ_02430</name>
</gene>
<organism evidence="3 4">
    <name type="scientific">Cohnella cellulosilytica</name>
    <dbReference type="NCBI Taxonomy" id="986710"/>
    <lineage>
        <taxon>Bacteria</taxon>
        <taxon>Bacillati</taxon>
        <taxon>Bacillota</taxon>
        <taxon>Bacilli</taxon>
        <taxon>Bacillales</taxon>
        <taxon>Paenibacillaceae</taxon>
        <taxon>Cohnella</taxon>
    </lineage>
</organism>
<keyword evidence="2" id="KW-0472">Membrane</keyword>
<evidence type="ECO:0000313" key="4">
    <source>
        <dbReference type="Proteomes" id="UP001596378"/>
    </source>
</evidence>
<reference evidence="4" key="1">
    <citation type="journal article" date="2019" name="Int. J. Syst. Evol. Microbiol.">
        <title>The Global Catalogue of Microorganisms (GCM) 10K type strain sequencing project: providing services to taxonomists for standard genome sequencing and annotation.</title>
        <authorList>
            <consortium name="The Broad Institute Genomics Platform"/>
            <consortium name="The Broad Institute Genome Sequencing Center for Infectious Disease"/>
            <person name="Wu L."/>
            <person name="Ma J."/>
        </authorList>
    </citation>
    <scope>NUCLEOTIDE SEQUENCE [LARGE SCALE GENOMIC DNA]</scope>
    <source>
        <strain evidence="4">KCTC 12907</strain>
    </source>
</reference>